<accession>A0AAE2VX67</accession>
<dbReference type="PANTHER" id="PTHR42943">
    <property type="entry name" value="GLUTATHIONE S-TRANSFERASE KAPPA"/>
    <property type="match status" value="1"/>
</dbReference>
<name>A0AAE2VX67_9RHOB</name>
<dbReference type="GO" id="GO:0004364">
    <property type="term" value="F:glutathione transferase activity"/>
    <property type="evidence" value="ECO:0007669"/>
    <property type="project" value="TreeGrafter"/>
</dbReference>
<protein>
    <recommendedName>
        <fullName evidence="1">2-hydroxychromene-2-carboxylate isomerase</fullName>
        <ecNumber evidence="1">5.99.1.4</ecNumber>
    </recommendedName>
</protein>
<dbReference type="InterPro" id="IPR036249">
    <property type="entry name" value="Thioredoxin-like_sf"/>
</dbReference>
<feature type="domain" description="DSBA-like thioredoxin" evidence="3">
    <location>
        <begin position="6"/>
        <end position="197"/>
    </location>
</feature>
<sequence>MQAPKTIEYFYSAHSAFAYLGAWELERIATKAGAQVVHRPFDFAPVMAAAGGKGISARSKAHIRYFFGREIKRWAQVRDLPMLRHRPTFHDNPLTLANGAIIAAGADAGPLSRAILQAHWRDDADFADASVLHDLAQGVGLDATALLEAAASDAVQTQHRANTDEAIARSVFGSPTYFVDDDMFYGQDRLFMVEQALHTPFDP</sequence>
<dbReference type="GO" id="GO:0004602">
    <property type="term" value="F:glutathione peroxidase activity"/>
    <property type="evidence" value="ECO:0007669"/>
    <property type="project" value="TreeGrafter"/>
</dbReference>
<evidence type="ECO:0000313" key="4">
    <source>
        <dbReference type="EMBL" id="MBM1713406.1"/>
    </source>
</evidence>
<dbReference type="Proteomes" id="UP000732193">
    <property type="component" value="Unassembled WGS sequence"/>
</dbReference>
<keyword evidence="5" id="KW-1185">Reference proteome</keyword>
<comment type="similarity">
    <text evidence="1">Belongs to the GST superfamily. NadH family.</text>
</comment>
<dbReference type="EMBL" id="JAFBRM010000001">
    <property type="protein sequence ID" value="MBM1713406.1"/>
    <property type="molecule type" value="Genomic_DNA"/>
</dbReference>
<dbReference type="Gene3D" id="3.40.30.10">
    <property type="entry name" value="Glutaredoxin"/>
    <property type="match status" value="1"/>
</dbReference>
<proteinExistence type="inferred from homology"/>
<dbReference type="PIRSF" id="PIRSF006386">
    <property type="entry name" value="HCCAis_GSTk"/>
    <property type="match status" value="1"/>
</dbReference>
<dbReference type="RefSeq" id="WP_203241750.1">
    <property type="nucleotide sequence ID" value="NZ_JAFBRH010000001.1"/>
</dbReference>
<dbReference type="PANTHER" id="PTHR42943:SF2">
    <property type="entry name" value="GLUTATHIONE S-TRANSFERASE KAPPA 1"/>
    <property type="match status" value="1"/>
</dbReference>
<dbReference type="InterPro" id="IPR051924">
    <property type="entry name" value="GST_Kappa/NadH"/>
</dbReference>
<dbReference type="GO" id="GO:0006749">
    <property type="term" value="P:glutathione metabolic process"/>
    <property type="evidence" value="ECO:0007669"/>
    <property type="project" value="TreeGrafter"/>
</dbReference>
<dbReference type="Pfam" id="PF01323">
    <property type="entry name" value="DSBA"/>
    <property type="match status" value="1"/>
</dbReference>
<keyword evidence="1 4" id="KW-0413">Isomerase</keyword>
<dbReference type="SUPFAM" id="SSF52833">
    <property type="entry name" value="Thioredoxin-like"/>
    <property type="match status" value="1"/>
</dbReference>
<comment type="caution">
    <text evidence="4">The sequence shown here is derived from an EMBL/GenBank/DDBJ whole genome shotgun (WGS) entry which is preliminary data.</text>
</comment>
<reference evidence="4 5" key="1">
    <citation type="submission" date="2021-01" db="EMBL/GenBank/DDBJ databases">
        <title>Diatom-associated Roseobacters Show Island Model of Population Structure.</title>
        <authorList>
            <person name="Qu L."/>
            <person name="Feng X."/>
            <person name="Chen Y."/>
            <person name="Li L."/>
            <person name="Wang X."/>
            <person name="Hu Z."/>
            <person name="Wang H."/>
            <person name="Luo H."/>
        </authorList>
    </citation>
    <scope>NUCLEOTIDE SEQUENCE [LARGE SCALE GENOMIC DNA]</scope>
    <source>
        <strain evidence="4 5">TR60-84</strain>
    </source>
</reference>
<dbReference type="InterPro" id="IPR044087">
    <property type="entry name" value="NahD-like"/>
</dbReference>
<dbReference type="InterPro" id="IPR014440">
    <property type="entry name" value="HCCAis_GSTk"/>
</dbReference>
<organism evidence="4 5">
    <name type="scientific">Sulfitobacter geojensis</name>
    <dbReference type="NCBI Taxonomy" id="1342299"/>
    <lineage>
        <taxon>Bacteria</taxon>
        <taxon>Pseudomonadati</taxon>
        <taxon>Pseudomonadota</taxon>
        <taxon>Alphaproteobacteria</taxon>
        <taxon>Rhodobacterales</taxon>
        <taxon>Roseobacteraceae</taxon>
        <taxon>Sulfitobacter</taxon>
    </lineage>
</organism>
<comment type="catalytic activity">
    <reaction evidence="1">
        <text>2-hydroxychromene-2-carboxylate = (3E)-4-(2-hydroxyphenyl)-2-oxobut-3-enoate</text>
        <dbReference type="Rhea" id="RHEA:27401"/>
        <dbReference type="ChEBI" id="CHEBI:59350"/>
        <dbReference type="ChEBI" id="CHEBI:59353"/>
        <dbReference type="EC" id="5.99.1.4"/>
    </reaction>
</comment>
<feature type="active site" description="Nucleophile" evidence="2">
    <location>
        <position position="15"/>
    </location>
</feature>
<evidence type="ECO:0000313" key="5">
    <source>
        <dbReference type="Proteomes" id="UP000732193"/>
    </source>
</evidence>
<dbReference type="EC" id="5.99.1.4" evidence="1"/>
<dbReference type="CDD" id="cd03022">
    <property type="entry name" value="DsbA_HCCA_Iso"/>
    <property type="match status" value="1"/>
</dbReference>
<gene>
    <name evidence="4" type="ORF">JQV55_07535</name>
</gene>
<dbReference type="GO" id="GO:0018845">
    <property type="term" value="F:2-hydroxychromene-2-carboxylate isomerase activity"/>
    <property type="evidence" value="ECO:0007669"/>
    <property type="project" value="UniProtKB-UniRule"/>
</dbReference>
<dbReference type="InterPro" id="IPR001853">
    <property type="entry name" value="DSBA-like_thioredoxin_dom"/>
</dbReference>
<dbReference type="AlphaFoldDB" id="A0AAE2VX67"/>
<evidence type="ECO:0000256" key="1">
    <source>
        <dbReference type="PIRNR" id="PIRNR006386"/>
    </source>
</evidence>
<evidence type="ECO:0000259" key="3">
    <source>
        <dbReference type="Pfam" id="PF01323"/>
    </source>
</evidence>
<evidence type="ECO:0000256" key="2">
    <source>
        <dbReference type="PIRSR" id="PIRSR006386-1"/>
    </source>
</evidence>
<dbReference type="GO" id="GO:1901170">
    <property type="term" value="P:naphthalene catabolic process"/>
    <property type="evidence" value="ECO:0007669"/>
    <property type="project" value="InterPro"/>
</dbReference>